<feature type="chain" id="PRO_5043054917" evidence="1">
    <location>
        <begin position="28"/>
        <end position="126"/>
    </location>
</feature>
<feature type="signal peptide" evidence="1">
    <location>
        <begin position="1"/>
        <end position="27"/>
    </location>
</feature>
<sequence>MTMSTRLKLLILIPICVVSLFVGGCERDQQQSVCRSRRCTPFLEAMKSQVTTASDQIRRQKEYFPTITSHFSPLAFFFSLTLSPRNSQIPHVVVLTLPEAAPHTTSFSYSVSVSFETAAKKERKVV</sequence>
<evidence type="ECO:0000313" key="2">
    <source>
        <dbReference type="EMBL" id="KAK7282916.1"/>
    </source>
</evidence>
<protein>
    <submittedName>
        <fullName evidence="2">Uncharacterized protein</fullName>
    </submittedName>
</protein>
<dbReference type="EMBL" id="JAYWIO010000002">
    <property type="protein sequence ID" value="KAK7282916.1"/>
    <property type="molecule type" value="Genomic_DNA"/>
</dbReference>
<evidence type="ECO:0000256" key="1">
    <source>
        <dbReference type="SAM" id="SignalP"/>
    </source>
</evidence>
<gene>
    <name evidence="2" type="ORF">RIF29_12037</name>
</gene>
<dbReference type="Proteomes" id="UP001372338">
    <property type="component" value="Unassembled WGS sequence"/>
</dbReference>
<keyword evidence="1" id="KW-0732">Signal</keyword>
<proteinExistence type="predicted"/>
<name>A0AAN9IMW9_CROPI</name>
<dbReference type="PROSITE" id="PS51257">
    <property type="entry name" value="PROKAR_LIPOPROTEIN"/>
    <property type="match status" value="1"/>
</dbReference>
<evidence type="ECO:0000313" key="3">
    <source>
        <dbReference type="Proteomes" id="UP001372338"/>
    </source>
</evidence>
<accession>A0AAN9IMW9</accession>
<reference evidence="2 3" key="1">
    <citation type="submission" date="2024-01" db="EMBL/GenBank/DDBJ databases">
        <title>The genomes of 5 underutilized Papilionoideae crops provide insights into root nodulation and disease resistanc.</title>
        <authorList>
            <person name="Yuan L."/>
        </authorList>
    </citation>
    <scope>NUCLEOTIDE SEQUENCE [LARGE SCALE GENOMIC DNA]</scope>
    <source>
        <strain evidence="2">ZHUSHIDOU_FW_LH</strain>
        <tissue evidence="2">Leaf</tissue>
    </source>
</reference>
<keyword evidence="3" id="KW-1185">Reference proteome</keyword>
<organism evidence="2 3">
    <name type="scientific">Crotalaria pallida</name>
    <name type="common">Smooth rattlebox</name>
    <name type="synonym">Crotalaria striata</name>
    <dbReference type="NCBI Taxonomy" id="3830"/>
    <lineage>
        <taxon>Eukaryota</taxon>
        <taxon>Viridiplantae</taxon>
        <taxon>Streptophyta</taxon>
        <taxon>Embryophyta</taxon>
        <taxon>Tracheophyta</taxon>
        <taxon>Spermatophyta</taxon>
        <taxon>Magnoliopsida</taxon>
        <taxon>eudicotyledons</taxon>
        <taxon>Gunneridae</taxon>
        <taxon>Pentapetalae</taxon>
        <taxon>rosids</taxon>
        <taxon>fabids</taxon>
        <taxon>Fabales</taxon>
        <taxon>Fabaceae</taxon>
        <taxon>Papilionoideae</taxon>
        <taxon>50 kb inversion clade</taxon>
        <taxon>genistoids sensu lato</taxon>
        <taxon>core genistoids</taxon>
        <taxon>Crotalarieae</taxon>
        <taxon>Crotalaria</taxon>
    </lineage>
</organism>
<dbReference type="AlphaFoldDB" id="A0AAN9IMW9"/>
<comment type="caution">
    <text evidence="2">The sequence shown here is derived from an EMBL/GenBank/DDBJ whole genome shotgun (WGS) entry which is preliminary data.</text>
</comment>